<dbReference type="GO" id="GO:0005249">
    <property type="term" value="F:voltage-gated potassium channel activity"/>
    <property type="evidence" value="ECO:0007669"/>
    <property type="project" value="TreeGrafter"/>
</dbReference>
<dbReference type="SUPFAM" id="SSF51206">
    <property type="entry name" value="cAMP-binding domain-like"/>
    <property type="match status" value="1"/>
</dbReference>
<feature type="transmembrane region" description="Helical" evidence="2">
    <location>
        <begin position="27"/>
        <end position="45"/>
    </location>
</feature>
<dbReference type="Proteomes" id="UP001353858">
    <property type="component" value="Unassembled WGS sequence"/>
</dbReference>
<dbReference type="GO" id="GO:0005221">
    <property type="term" value="F:intracellularly cyclic nucleotide-activated monoatomic cation channel activity"/>
    <property type="evidence" value="ECO:0007669"/>
    <property type="project" value="InterPro"/>
</dbReference>
<dbReference type="Gene3D" id="2.60.120.10">
    <property type="entry name" value="Jelly Rolls"/>
    <property type="match status" value="1"/>
</dbReference>
<dbReference type="GO" id="GO:0044877">
    <property type="term" value="F:protein-containing complex binding"/>
    <property type="evidence" value="ECO:0007669"/>
    <property type="project" value="TreeGrafter"/>
</dbReference>
<keyword evidence="5" id="KW-1185">Reference proteome</keyword>
<keyword evidence="1" id="KW-0813">Transport</keyword>
<feature type="domain" description="Cyclic nucleotide-binding" evidence="3">
    <location>
        <begin position="113"/>
        <end position="203"/>
    </location>
</feature>
<dbReference type="InterPro" id="IPR050866">
    <property type="entry name" value="CNG_cation_channel"/>
</dbReference>
<keyword evidence="2" id="KW-0812">Transmembrane</keyword>
<comment type="caution">
    <text evidence="4">The sequence shown here is derived from an EMBL/GenBank/DDBJ whole genome shotgun (WGS) entry which is preliminary data.</text>
</comment>
<reference evidence="5" key="1">
    <citation type="submission" date="2023-01" db="EMBL/GenBank/DDBJ databases">
        <title>Key to firefly adult light organ development and bioluminescence: homeobox transcription factors regulate luciferase expression and transportation to peroxisome.</title>
        <authorList>
            <person name="Fu X."/>
        </authorList>
    </citation>
    <scope>NUCLEOTIDE SEQUENCE [LARGE SCALE GENOMIC DNA]</scope>
</reference>
<dbReference type="CDD" id="cd00038">
    <property type="entry name" value="CAP_ED"/>
    <property type="match status" value="1"/>
</dbReference>
<keyword evidence="1" id="KW-0407">Ion channel</keyword>
<dbReference type="EMBL" id="JARPUR010000004">
    <property type="protein sequence ID" value="KAK4878712.1"/>
    <property type="molecule type" value="Genomic_DNA"/>
</dbReference>
<accession>A0AAN7P7L8</accession>
<dbReference type="InterPro" id="IPR014710">
    <property type="entry name" value="RmlC-like_jellyroll"/>
</dbReference>
<proteinExistence type="predicted"/>
<evidence type="ECO:0000259" key="3">
    <source>
        <dbReference type="PROSITE" id="PS50042"/>
    </source>
</evidence>
<keyword evidence="1" id="KW-1071">Ligand-gated ion channel</keyword>
<evidence type="ECO:0000313" key="5">
    <source>
        <dbReference type="Proteomes" id="UP001353858"/>
    </source>
</evidence>
<name>A0AAN7P7L8_9COLE</name>
<evidence type="ECO:0000256" key="1">
    <source>
        <dbReference type="ARBA" id="ARBA00023286"/>
    </source>
</evidence>
<keyword evidence="1" id="KW-0406">Ion transport</keyword>
<keyword evidence="2" id="KW-1133">Transmembrane helix</keyword>
<dbReference type="PANTHER" id="PTHR45638">
    <property type="entry name" value="CYCLIC NUCLEOTIDE-GATED CATION CHANNEL SUBUNIT A"/>
    <property type="match status" value="1"/>
</dbReference>
<evidence type="ECO:0000256" key="2">
    <source>
        <dbReference type="SAM" id="Phobius"/>
    </source>
</evidence>
<dbReference type="AlphaFoldDB" id="A0AAN7P7L8"/>
<gene>
    <name evidence="4" type="ORF">RN001_011218</name>
</gene>
<protein>
    <recommendedName>
        <fullName evidence="3">Cyclic nucleotide-binding domain-containing protein</fullName>
    </recommendedName>
</protein>
<organism evidence="4 5">
    <name type="scientific">Aquatica leii</name>
    <dbReference type="NCBI Taxonomy" id="1421715"/>
    <lineage>
        <taxon>Eukaryota</taxon>
        <taxon>Metazoa</taxon>
        <taxon>Ecdysozoa</taxon>
        <taxon>Arthropoda</taxon>
        <taxon>Hexapoda</taxon>
        <taxon>Insecta</taxon>
        <taxon>Pterygota</taxon>
        <taxon>Neoptera</taxon>
        <taxon>Endopterygota</taxon>
        <taxon>Coleoptera</taxon>
        <taxon>Polyphaga</taxon>
        <taxon>Elateriformia</taxon>
        <taxon>Elateroidea</taxon>
        <taxon>Lampyridae</taxon>
        <taxon>Luciolinae</taxon>
        <taxon>Aquatica</taxon>
    </lineage>
</organism>
<dbReference type="InterPro" id="IPR000595">
    <property type="entry name" value="cNMP-bd_dom"/>
</dbReference>
<sequence>MYAYTYIVNLFTTTGYMDCAPLTKLEIIVSILILFVFQMSTIALISQFTSLLEIRQYSHNNYEHQIKLLDKYLNLWTLHGGVSIPEMIINAPPSLKQDLMKSLYGYHVSNHFLFKDTHVDFLRQLVVHLKRCLFFPQNYLVTKDDIDGSMYFIHQGTLLQLLDENDTFGEEQLLYNTRHKQSYKARTVVDVVILNRTEWSYLLQWFPASRAEIFKKAREYCITSQD</sequence>
<evidence type="ECO:0000313" key="4">
    <source>
        <dbReference type="EMBL" id="KAK4878712.1"/>
    </source>
</evidence>
<keyword evidence="2" id="KW-0472">Membrane</keyword>
<dbReference type="PANTHER" id="PTHR45638:SF19">
    <property type="entry name" value="CYCLIC NUCLEOTIDE-BINDING DOMAIN-CONTAINING PROTEIN"/>
    <property type="match status" value="1"/>
</dbReference>
<dbReference type="PROSITE" id="PS50042">
    <property type="entry name" value="CNMP_BINDING_3"/>
    <property type="match status" value="1"/>
</dbReference>
<dbReference type="InterPro" id="IPR018490">
    <property type="entry name" value="cNMP-bd_dom_sf"/>
</dbReference>